<evidence type="ECO:0000313" key="2">
    <source>
        <dbReference type="EMBL" id="WNM25153.1"/>
    </source>
</evidence>
<reference evidence="2 3" key="1">
    <citation type="submission" date="2023-09" db="EMBL/GenBank/DDBJ databases">
        <title>Demequina sp. a novel bacteria isolated from Capsicum annuum.</title>
        <authorList>
            <person name="Humaira Z."/>
            <person name="Lee J."/>
            <person name="Cho D."/>
        </authorList>
    </citation>
    <scope>NUCLEOTIDE SEQUENCE [LARGE SCALE GENOMIC DNA]</scope>
    <source>
        <strain evidence="2 3">OYTSA14</strain>
    </source>
</reference>
<dbReference type="EMBL" id="CP134879">
    <property type="protein sequence ID" value="WNM25153.1"/>
    <property type="molecule type" value="Genomic_DNA"/>
</dbReference>
<dbReference type="Proteomes" id="UP001304125">
    <property type="component" value="Chromosome"/>
</dbReference>
<dbReference type="Pfam" id="PF01047">
    <property type="entry name" value="MarR"/>
    <property type="match status" value="1"/>
</dbReference>
<accession>A0AA96J8K9</accession>
<dbReference type="InterPro" id="IPR039422">
    <property type="entry name" value="MarR/SlyA-like"/>
</dbReference>
<dbReference type="InterPro" id="IPR036390">
    <property type="entry name" value="WH_DNA-bd_sf"/>
</dbReference>
<dbReference type="Gene3D" id="1.10.10.10">
    <property type="entry name" value="Winged helix-like DNA-binding domain superfamily/Winged helix DNA-binding domain"/>
    <property type="match status" value="1"/>
</dbReference>
<dbReference type="PROSITE" id="PS50995">
    <property type="entry name" value="HTH_MARR_2"/>
    <property type="match status" value="1"/>
</dbReference>
<proteinExistence type="predicted"/>
<gene>
    <name evidence="2" type="ORF">RN606_03125</name>
</gene>
<dbReference type="GO" id="GO:0003700">
    <property type="term" value="F:DNA-binding transcription factor activity"/>
    <property type="evidence" value="ECO:0007669"/>
    <property type="project" value="InterPro"/>
</dbReference>
<dbReference type="PANTHER" id="PTHR33164">
    <property type="entry name" value="TRANSCRIPTIONAL REGULATOR, MARR FAMILY"/>
    <property type="match status" value="1"/>
</dbReference>
<sequence length="149" mass="16420">MSDREELLDATVTEFMRFVHRSAPNQVGAVARLGLTLHQFRGIVQIYLQPGITTTDFADAIGVQPSVATGVVQRLVDRELVQRRLDEADRRIRRLELSPQGLEVAEEAAGIARTTRYAQLAVLDDAQLAQLRELLAVLETGLEPSASEA</sequence>
<dbReference type="InterPro" id="IPR000835">
    <property type="entry name" value="HTH_MarR-typ"/>
</dbReference>
<dbReference type="InterPro" id="IPR036388">
    <property type="entry name" value="WH-like_DNA-bd_sf"/>
</dbReference>
<evidence type="ECO:0000313" key="3">
    <source>
        <dbReference type="Proteomes" id="UP001304125"/>
    </source>
</evidence>
<name>A0AA96J8K9_9MICO</name>
<keyword evidence="3" id="KW-1185">Reference proteome</keyword>
<dbReference type="GO" id="GO:0006950">
    <property type="term" value="P:response to stress"/>
    <property type="evidence" value="ECO:0007669"/>
    <property type="project" value="TreeGrafter"/>
</dbReference>
<dbReference type="SUPFAM" id="SSF46785">
    <property type="entry name" value="Winged helix' DNA-binding domain"/>
    <property type="match status" value="1"/>
</dbReference>
<feature type="domain" description="HTH marR-type" evidence="1">
    <location>
        <begin position="5"/>
        <end position="140"/>
    </location>
</feature>
<dbReference type="PANTHER" id="PTHR33164:SF43">
    <property type="entry name" value="HTH-TYPE TRANSCRIPTIONAL REPRESSOR YETL"/>
    <property type="match status" value="1"/>
</dbReference>
<dbReference type="SMART" id="SM00347">
    <property type="entry name" value="HTH_MARR"/>
    <property type="match status" value="1"/>
</dbReference>
<evidence type="ECO:0000259" key="1">
    <source>
        <dbReference type="PROSITE" id="PS50995"/>
    </source>
</evidence>
<organism evidence="2 3">
    <name type="scientific">Demequina capsici</name>
    <dbReference type="NCBI Taxonomy" id="3075620"/>
    <lineage>
        <taxon>Bacteria</taxon>
        <taxon>Bacillati</taxon>
        <taxon>Actinomycetota</taxon>
        <taxon>Actinomycetes</taxon>
        <taxon>Micrococcales</taxon>
        <taxon>Demequinaceae</taxon>
        <taxon>Demequina</taxon>
    </lineage>
</organism>
<protein>
    <submittedName>
        <fullName evidence="2">MarR family transcriptional regulator</fullName>
    </submittedName>
</protein>
<dbReference type="AlphaFoldDB" id="A0AA96J8K9"/>
<dbReference type="RefSeq" id="WP_313499890.1">
    <property type="nucleotide sequence ID" value="NZ_CP134879.1"/>
</dbReference>